<keyword evidence="1" id="KW-0812">Transmembrane</keyword>
<dbReference type="AlphaFoldDB" id="A0A0F8W8S2"/>
<keyword evidence="1" id="KW-1133">Transmembrane helix</keyword>
<proteinExistence type="predicted"/>
<sequence>MILDYIIVLAAAMTAVGVEVLYRSHEGTWGQLFPIILLPVIFVTFGIWKVMKLDDTLLGAIILFNLITAGTRLFSTYYILGETPRSGTLFAFGMIVCAQLISKFWR</sequence>
<dbReference type="EMBL" id="LAZR01066618">
    <property type="protein sequence ID" value="KKK53217.1"/>
    <property type="molecule type" value="Genomic_DNA"/>
</dbReference>
<name>A0A0F8W8S2_9ZZZZ</name>
<keyword evidence="1" id="KW-0472">Membrane</keyword>
<protein>
    <submittedName>
        <fullName evidence="2">Uncharacterized protein</fullName>
    </submittedName>
</protein>
<organism evidence="2">
    <name type="scientific">marine sediment metagenome</name>
    <dbReference type="NCBI Taxonomy" id="412755"/>
    <lineage>
        <taxon>unclassified sequences</taxon>
        <taxon>metagenomes</taxon>
        <taxon>ecological metagenomes</taxon>
    </lineage>
</organism>
<comment type="caution">
    <text evidence="2">The sequence shown here is derived from an EMBL/GenBank/DDBJ whole genome shotgun (WGS) entry which is preliminary data.</text>
</comment>
<gene>
    <name evidence="2" type="ORF">LCGC14_3097010</name>
</gene>
<reference evidence="2" key="1">
    <citation type="journal article" date="2015" name="Nature">
        <title>Complex archaea that bridge the gap between prokaryotes and eukaryotes.</title>
        <authorList>
            <person name="Spang A."/>
            <person name="Saw J.H."/>
            <person name="Jorgensen S.L."/>
            <person name="Zaremba-Niedzwiedzka K."/>
            <person name="Martijn J."/>
            <person name="Lind A.E."/>
            <person name="van Eijk R."/>
            <person name="Schleper C."/>
            <person name="Guy L."/>
            <person name="Ettema T.J."/>
        </authorList>
    </citation>
    <scope>NUCLEOTIDE SEQUENCE</scope>
</reference>
<accession>A0A0F8W8S2</accession>
<evidence type="ECO:0000256" key="1">
    <source>
        <dbReference type="SAM" id="Phobius"/>
    </source>
</evidence>
<evidence type="ECO:0000313" key="2">
    <source>
        <dbReference type="EMBL" id="KKK53217.1"/>
    </source>
</evidence>
<feature type="transmembrane region" description="Helical" evidence="1">
    <location>
        <begin position="6"/>
        <end position="22"/>
    </location>
</feature>
<feature type="transmembrane region" description="Helical" evidence="1">
    <location>
        <begin position="57"/>
        <end position="80"/>
    </location>
</feature>
<feature type="transmembrane region" description="Helical" evidence="1">
    <location>
        <begin position="29"/>
        <end position="51"/>
    </location>
</feature>